<dbReference type="Pfam" id="PF08477">
    <property type="entry name" value="Roc"/>
    <property type="match status" value="1"/>
</dbReference>
<keyword evidence="3" id="KW-1185">Reference proteome</keyword>
<proteinExistence type="predicted"/>
<dbReference type="EMBL" id="CAAALY010022886">
    <property type="protein sequence ID" value="VEL14953.1"/>
    <property type="molecule type" value="Genomic_DNA"/>
</dbReference>
<name>A0A448WLQ1_9PLAT</name>
<accession>A0A448WLQ1</accession>
<evidence type="ECO:0000313" key="3">
    <source>
        <dbReference type="Proteomes" id="UP000784294"/>
    </source>
</evidence>
<dbReference type="AlphaFoldDB" id="A0A448WLQ1"/>
<evidence type="ECO:0000313" key="2">
    <source>
        <dbReference type="EMBL" id="VEL14953.1"/>
    </source>
</evidence>
<gene>
    <name evidence="2" type="ORF">PXEA_LOCUS8393</name>
</gene>
<comment type="caution">
    <text evidence="2">The sequence shown here is derived from an EMBL/GenBank/DDBJ whole genome shotgun (WGS) entry which is preliminary data.</text>
</comment>
<dbReference type="OrthoDB" id="9989112at2759"/>
<dbReference type="Gene3D" id="3.40.50.300">
    <property type="entry name" value="P-loop containing nucleotide triphosphate hydrolases"/>
    <property type="match status" value="1"/>
</dbReference>
<dbReference type="Proteomes" id="UP000784294">
    <property type="component" value="Unassembled WGS sequence"/>
</dbReference>
<organism evidence="2 3">
    <name type="scientific">Protopolystoma xenopodis</name>
    <dbReference type="NCBI Taxonomy" id="117903"/>
    <lineage>
        <taxon>Eukaryota</taxon>
        <taxon>Metazoa</taxon>
        <taxon>Spiralia</taxon>
        <taxon>Lophotrochozoa</taxon>
        <taxon>Platyhelminthes</taxon>
        <taxon>Monogenea</taxon>
        <taxon>Polyopisthocotylea</taxon>
        <taxon>Polystomatidea</taxon>
        <taxon>Polystomatidae</taxon>
        <taxon>Protopolystoma</taxon>
    </lineage>
</organism>
<evidence type="ECO:0000256" key="1">
    <source>
        <dbReference type="SAM" id="MobiDB-lite"/>
    </source>
</evidence>
<dbReference type="InterPro" id="IPR027417">
    <property type="entry name" value="P-loop_NTPase"/>
</dbReference>
<protein>
    <submittedName>
        <fullName evidence="2">Uncharacterized protein</fullName>
    </submittedName>
</protein>
<sequence length="112" mass="12001">MSSPPCGNTDLSSGAQVCSHTSGGYRSPLPERLLLGQQDTESGFDGLDDMSMSLGSVQSDGDVCPEEPVTPRPPERIFKVILIGNSAVGKSSFLHRFCNGIFYQHMRATVVP</sequence>
<reference evidence="2" key="1">
    <citation type="submission" date="2018-11" db="EMBL/GenBank/DDBJ databases">
        <authorList>
            <consortium name="Pathogen Informatics"/>
        </authorList>
    </citation>
    <scope>NUCLEOTIDE SEQUENCE</scope>
</reference>
<feature type="region of interest" description="Disordered" evidence="1">
    <location>
        <begin position="1"/>
        <end position="71"/>
    </location>
</feature>
<dbReference type="SUPFAM" id="SSF52540">
    <property type="entry name" value="P-loop containing nucleoside triphosphate hydrolases"/>
    <property type="match status" value="1"/>
</dbReference>
<feature type="compositionally biased region" description="Polar residues" evidence="1">
    <location>
        <begin position="1"/>
        <end position="24"/>
    </location>
</feature>